<keyword evidence="1" id="KW-0677">Repeat</keyword>
<keyword evidence="2" id="KW-0040">ANK repeat</keyword>
<dbReference type="EMBL" id="ML737150">
    <property type="protein sequence ID" value="KAE8340203.1"/>
    <property type="molecule type" value="Genomic_DNA"/>
</dbReference>
<gene>
    <name evidence="3" type="ORF">BDV24DRAFT_164652</name>
</gene>
<dbReference type="AlphaFoldDB" id="A0A5N6Y5S8"/>
<evidence type="ECO:0000313" key="3">
    <source>
        <dbReference type="EMBL" id="KAE8340203.1"/>
    </source>
</evidence>
<dbReference type="InterPro" id="IPR050745">
    <property type="entry name" value="Multifunctional_regulatory"/>
</dbReference>
<proteinExistence type="predicted"/>
<reference evidence="3" key="1">
    <citation type="submission" date="2019-04" db="EMBL/GenBank/DDBJ databases">
        <title>Friends and foes A comparative genomics study of 23 Aspergillus species from section Flavi.</title>
        <authorList>
            <consortium name="DOE Joint Genome Institute"/>
            <person name="Kjaerbolling I."/>
            <person name="Vesth T."/>
            <person name="Frisvad J.C."/>
            <person name="Nybo J.L."/>
            <person name="Theobald S."/>
            <person name="Kildgaard S."/>
            <person name="Isbrandt T."/>
            <person name="Kuo A."/>
            <person name="Sato A."/>
            <person name="Lyhne E.K."/>
            <person name="Kogle M.E."/>
            <person name="Wiebenga A."/>
            <person name="Kun R.S."/>
            <person name="Lubbers R.J."/>
            <person name="Makela M.R."/>
            <person name="Barry K."/>
            <person name="Chovatia M."/>
            <person name="Clum A."/>
            <person name="Daum C."/>
            <person name="Haridas S."/>
            <person name="He G."/>
            <person name="LaButti K."/>
            <person name="Lipzen A."/>
            <person name="Mondo S."/>
            <person name="Riley R."/>
            <person name="Salamov A."/>
            <person name="Simmons B.A."/>
            <person name="Magnuson J.K."/>
            <person name="Henrissat B."/>
            <person name="Mortensen U.H."/>
            <person name="Larsen T.O."/>
            <person name="Devries R.P."/>
            <person name="Grigoriev I.V."/>
            <person name="Machida M."/>
            <person name="Baker S.E."/>
            <person name="Andersen M.R."/>
        </authorList>
    </citation>
    <scope>NUCLEOTIDE SEQUENCE</scope>
    <source>
        <strain evidence="3">CBS 117612</strain>
    </source>
</reference>
<dbReference type="SUPFAM" id="SSF48403">
    <property type="entry name" value="Ankyrin repeat"/>
    <property type="match status" value="1"/>
</dbReference>
<name>A0A5N6Y5S8_9EURO</name>
<dbReference type="PANTHER" id="PTHR24189:SF72">
    <property type="entry name" value="ANKYRIN REPEAT-CONTAINING DOMAIN-CONTAINING PROTEIN"/>
    <property type="match status" value="1"/>
</dbReference>
<dbReference type="Gene3D" id="1.25.40.20">
    <property type="entry name" value="Ankyrin repeat-containing domain"/>
    <property type="match status" value="1"/>
</dbReference>
<dbReference type="InterPro" id="IPR036770">
    <property type="entry name" value="Ankyrin_rpt-contain_sf"/>
</dbReference>
<evidence type="ECO:0000256" key="2">
    <source>
        <dbReference type="ARBA" id="ARBA00023043"/>
    </source>
</evidence>
<sequence length="179" mass="19577">MGRQKGRHDILQMYLKAGVDPNSYTLSGMPMLSHAACEGQIESARILLHYGADPCLPSLCGGQKPLIYAVYRRIAKSRGTGEVKMIELVLRAGAKITSLKPSRFICCVPVNTEPLVQLAIMNGTEFLGLKDNWGETVLHKAVRYNEGLAAQILKAAPELLHERTSDGRTLFMLLLTAGV</sequence>
<evidence type="ECO:0000256" key="1">
    <source>
        <dbReference type="ARBA" id="ARBA00022737"/>
    </source>
</evidence>
<organism evidence="3">
    <name type="scientific">Aspergillus arachidicola</name>
    <dbReference type="NCBI Taxonomy" id="656916"/>
    <lineage>
        <taxon>Eukaryota</taxon>
        <taxon>Fungi</taxon>
        <taxon>Dikarya</taxon>
        <taxon>Ascomycota</taxon>
        <taxon>Pezizomycotina</taxon>
        <taxon>Eurotiomycetes</taxon>
        <taxon>Eurotiomycetidae</taxon>
        <taxon>Eurotiales</taxon>
        <taxon>Aspergillaceae</taxon>
        <taxon>Aspergillus</taxon>
        <taxon>Aspergillus subgen. Circumdati</taxon>
    </lineage>
</organism>
<dbReference type="OrthoDB" id="539213at2759"/>
<dbReference type="Proteomes" id="UP000325558">
    <property type="component" value="Unassembled WGS sequence"/>
</dbReference>
<accession>A0A5N6Y5S8</accession>
<dbReference type="PANTHER" id="PTHR24189">
    <property type="entry name" value="MYOTROPHIN"/>
    <property type="match status" value="1"/>
</dbReference>
<dbReference type="Pfam" id="PF12796">
    <property type="entry name" value="Ank_2"/>
    <property type="match status" value="1"/>
</dbReference>
<dbReference type="InterPro" id="IPR002110">
    <property type="entry name" value="Ankyrin_rpt"/>
</dbReference>
<protein>
    <submittedName>
        <fullName evidence="3">Ankyrin repeat-containing domain protein</fullName>
    </submittedName>
</protein>
<dbReference type="SMART" id="SM00248">
    <property type="entry name" value="ANK"/>
    <property type="match status" value="3"/>
</dbReference>